<evidence type="ECO:0000256" key="3">
    <source>
        <dbReference type="ARBA" id="ARBA00022692"/>
    </source>
</evidence>
<feature type="domain" description="Major facilitator superfamily (MFS) profile" evidence="6">
    <location>
        <begin position="44"/>
        <end position="127"/>
    </location>
</feature>
<dbReference type="STRING" id="71717.A0A4Y7R5Q0"/>
<proteinExistence type="inferred from homology"/>
<dbReference type="SUPFAM" id="SSF103473">
    <property type="entry name" value="MFS general substrate transporter"/>
    <property type="match status" value="1"/>
</dbReference>
<dbReference type="InterPro" id="IPR050360">
    <property type="entry name" value="MFS_Sugar_Transporters"/>
</dbReference>
<dbReference type="PANTHER" id="PTHR48022:SF2">
    <property type="entry name" value="PLASTIDIC GLUCOSE TRANSPORTER 4"/>
    <property type="match status" value="1"/>
</dbReference>
<comment type="caution">
    <text evidence="7">The sequence shown here is derived from an EMBL/GenBank/DDBJ whole genome shotgun (WGS) entry which is preliminary data.</text>
</comment>
<name>A0A4Y7R5Q0_COPMI</name>
<dbReference type="Gene3D" id="1.20.1250.20">
    <property type="entry name" value="MFS general substrate transporter like domains"/>
    <property type="match status" value="1"/>
</dbReference>
<dbReference type="AlphaFoldDB" id="A0A4Y7R5Q0"/>
<dbReference type="PROSITE" id="PS50850">
    <property type="entry name" value="MFS"/>
    <property type="match status" value="1"/>
</dbReference>
<reference evidence="7 8" key="1">
    <citation type="journal article" date="2019" name="Nat. Ecol. Evol.">
        <title>Megaphylogeny resolves global patterns of mushroom evolution.</title>
        <authorList>
            <person name="Varga T."/>
            <person name="Krizsan K."/>
            <person name="Foldi C."/>
            <person name="Dima B."/>
            <person name="Sanchez-Garcia M."/>
            <person name="Sanchez-Ramirez S."/>
            <person name="Szollosi G.J."/>
            <person name="Szarkandi J.G."/>
            <person name="Papp V."/>
            <person name="Albert L."/>
            <person name="Andreopoulos W."/>
            <person name="Angelini C."/>
            <person name="Antonin V."/>
            <person name="Barry K.W."/>
            <person name="Bougher N.L."/>
            <person name="Buchanan P."/>
            <person name="Buyck B."/>
            <person name="Bense V."/>
            <person name="Catcheside P."/>
            <person name="Chovatia M."/>
            <person name="Cooper J."/>
            <person name="Damon W."/>
            <person name="Desjardin D."/>
            <person name="Finy P."/>
            <person name="Geml J."/>
            <person name="Haridas S."/>
            <person name="Hughes K."/>
            <person name="Justo A."/>
            <person name="Karasinski D."/>
            <person name="Kautmanova I."/>
            <person name="Kiss B."/>
            <person name="Kocsube S."/>
            <person name="Kotiranta H."/>
            <person name="LaButti K.M."/>
            <person name="Lechner B.E."/>
            <person name="Liimatainen K."/>
            <person name="Lipzen A."/>
            <person name="Lukacs Z."/>
            <person name="Mihaltcheva S."/>
            <person name="Morgado L.N."/>
            <person name="Niskanen T."/>
            <person name="Noordeloos M.E."/>
            <person name="Ohm R.A."/>
            <person name="Ortiz-Santana B."/>
            <person name="Ovrebo C."/>
            <person name="Racz N."/>
            <person name="Riley R."/>
            <person name="Savchenko A."/>
            <person name="Shiryaev A."/>
            <person name="Soop K."/>
            <person name="Spirin V."/>
            <person name="Szebenyi C."/>
            <person name="Tomsovsky M."/>
            <person name="Tulloss R.E."/>
            <person name="Uehling J."/>
            <person name="Grigoriev I.V."/>
            <person name="Vagvolgyi C."/>
            <person name="Papp T."/>
            <person name="Martin F.M."/>
            <person name="Miettinen O."/>
            <person name="Hibbett D.S."/>
            <person name="Nagy L.G."/>
        </authorList>
    </citation>
    <scope>NUCLEOTIDE SEQUENCE [LARGE SCALE GENOMIC DNA]</scope>
    <source>
        <strain evidence="7 8">FP101781</strain>
    </source>
</reference>
<dbReference type="InterPro" id="IPR036259">
    <property type="entry name" value="MFS_trans_sf"/>
</dbReference>
<keyword evidence="4" id="KW-1133">Transmembrane helix</keyword>
<sequence>MQGLVLLKRQEIPASTSVHASITENTEPAGGIKALWREKHVMSLALFSNLGGFLYGCNQGVFSGILVMSNFERNFPSITTDSVTMKGLVSSIIHLGAWLGTIQNSWSSEKIGRKQSISLACAFAILG</sequence>
<keyword evidence="3" id="KW-0812">Transmembrane</keyword>
<dbReference type="GO" id="GO:0005351">
    <property type="term" value="F:carbohydrate:proton symporter activity"/>
    <property type="evidence" value="ECO:0007669"/>
    <property type="project" value="TreeGrafter"/>
</dbReference>
<comment type="similarity">
    <text evidence="2">Belongs to the major facilitator superfamily. Sugar transporter (TC 2.A.1.1) family.</text>
</comment>
<evidence type="ECO:0000256" key="1">
    <source>
        <dbReference type="ARBA" id="ARBA00004141"/>
    </source>
</evidence>
<dbReference type="OrthoDB" id="8120565at2759"/>
<dbReference type="InterPro" id="IPR005828">
    <property type="entry name" value="MFS_sugar_transport-like"/>
</dbReference>
<evidence type="ECO:0000256" key="5">
    <source>
        <dbReference type="ARBA" id="ARBA00023136"/>
    </source>
</evidence>
<evidence type="ECO:0000256" key="4">
    <source>
        <dbReference type="ARBA" id="ARBA00022989"/>
    </source>
</evidence>
<organism evidence="7 8">
    <name type="scientific">Coprinellus micaceus</name>
    <name type="common">Glistening ink-cap mushroom</name>
    <name type="synonym">Coprinus micaceus</name>
    <dbReference type="NCBI Taxonomy" id="71717"/>
    <lineage>
        <taxon>Eukaryota</taxon>
        <taxon>Fungi</taxon>
        <taxon>Dikarya</taxon>
        <taxon>Basidiomycota</taxon>
        <taxon>Agaricomycotina</taxon>
        <taxon>Agaricomycetes</taxon>
        <taxon>Agaricomycetidae</taxon>
        <taxon>Agaricales</taxon>
        <taxon>Agaricineae</taxon>
        <taxon>Psathyrellaceae</taxon>
        <taxon>Coprinellus</taxon>
    </lineage>
</organism>
<dbReference type="PANTHER" id="PTHR48022">
    <property type="entry name" value="PLASTIDIC GLUCOSE TRANSPORTER 4"/>
    <property type="match status" value="1"/>
</dbReference>
<gene>
    <name evidence="7" type="ORF">FA13DRAFT_1825139</name>
</gene>
<keyword evidence="8" id="KW-1185">Reference proteome</keyword>
<evidence type="ECO:0000259" key="6">
    <source>
        <dbReference type="PROSITE" id="PS50850"/>
    </source>
</evidence>
<comment type="subcellular location">
    <subcellularLocation>
        <location evidence="1">Membrane</location>
        <topology evidence="1">Multi-pass membrane protein</topology>
    </subcellularLocation>
</comment>
<evidence type="ECO:0000313" key="7">
    <source>
        <dbReference type="EMBL" id="TEB03961.1"/>
    </source>
</evidence>
<accession>A0A4Y7R5Q0</accession>
<dbReference type="Proteomes" id="UP000298030">
    <property type="component" value="Unassembled WGS sequence"/>
</dbReference>
<feature type="non-terminal residue" evidence="7">
    <location>
        <position position="127"/>
    </location>
</feature>
<dbReference type="InterPro" id="IPR020846">
    <property type="entry name" value="MFS_dom"/>
</dbReference>
<keyword evidence="5" id="KW-0472">Membrane</keyword>
<evidence type="ECO:0000313" key="8">
    <source>
        <dbReference type="Proteomes" id="UP000298030"/>
    </source>
</evidence>
<dbReference type="EMBL" id="QPFP01000684">
    <property type="protein sequence ID" value="TEB03961.1"/>
    <property type="molecule type" value="Genomic_DNA"/>
</dbReference>
<dbReference type="GO" id="GO:0016020">
    <property type="term" value="C:membrane"/>
    <property type="evidence" value="ECO:0007669"/>
    <property type="project" value="UniProtKB-SubCell"/>
</dbReference>
<protein>
    <recommendedName>
        <fullName evidence="6">Major facilitator superfamily (MFS) profile domain-containing protein</fullName>
    </recommendedName>
</protein>
<evidence type="ECO:0000256" key="2">
    <source>
        <dbReference type="ARBA" id="ARBA00010992"/>
    </source>
</evidence>
<dbReference type="Pfam" id="PF00083">
    <property type="entry name" value="Sugar_tr"/>
    <property type="match status" value="1"/>
</dbReference>